<proteinExistence type="predicted"/>
<dbReference type="EMBL" id="JARJCW010000108">
    <property type="protein sequence ID" value="KAJ7193453.1"/>
    <property type="molecule type" value="Genomic_DNA"/>
</dbReference>
<dbReference type="SUPFAM" id="SSF53098">
    <property type="entry name" value="Ribonuclease H-like"/>
    <property type="match status" value="1"/>
</dbReference>
<reference evidence="3" key="1">
    <citation type="submission" date="2023-03" db="EMBL/GenBank/DDBJ databases">
        <title>Massive genome expansion in bonnet fungi (Mycena s.s.) driven by repeated elements and novel gene families across ecological guilds.</title>
        <authorList>
            <consortium name="Lawrence Berkeley National Laboratory"/>
            <person name="Harder C.B."/>
            <person name="Miyauchi S."/>
            <person name="Viragh M."/>
            <person name="Kuo A."/>
            <person name="Thoen E."/>
            <person name="Andreopoulos B."/>
            <person name="Lu D."/>
            <person name="Skrede I."/>
            <person name="Drula E."/>
            <person name="Henrissat B."/>
            <person name="Morin E."/>
            <person name="Kohler A."/>
            <person name="Barry K."/>
            <person name="LaButti K."/>
            <person name="Morin E."/>
            <person name="Salamov A."/>
            <person name="Lipzen A."/>
            <person name="Mereny Z."/>
            <person name="Hegedus B."/>
            <person name="Baldrian P."/>
            <person name="Stursova M."/>
            <person name="Weitz H."/>
            <person name="Taylor A."/>
            <person name="Grigoriev I.V."/>
            <person name="Nagy L.G."/>
            <person name="Martin F."/>
            <person name="Kauserud H."/>
        </authorList>
    </citation>
    <scope>NUCLEOTIDE SEQUENCE</scope>
    <source>
        <strain evidence="3">9144</strain>
    </source>
</reference>
<dbReference type="InterPro" id="IPR012337">
    <property type="entry name" value="RNaseH-like_sf"/>
</dbReference>
<organism evidence="3 4">
    <name type="scientific">Mycena pura</name>
    <dbReference type="NCBI Taxonomy" id="153505"/>
    <lineage>
        <taxon>Eukaryota</taxon>
        <taxon>Fungi</taxon>
        <taxon>Dikarya</taxon>
        <taxon>Basidiomycota</taxon>
        <taxon>Agaricomycotina</taxon>
        <taxon>Agaricomycetes</taxon>
        <taxon>Agaricomycetidae</taxon>
        <taxon>Agaricales</taxon>
        <taxon>Marasmiineae</taxon>
        <taxon>Mycenaceae</taxon>
        <taxon>Mycena</taxon>
    </lineage>
</organism>
<evidence type="ECO:0000313" key="4">
    <source>
        <dbReference type="Proteomes" id="UP001219525"/>
    </source>
</evidence>
<evidence type="ECO:0000313" key="2">
    <source>
        <dbReference type="EMBL" id="KAJ7193453.1"/>
    </source>
</evidence>
<accession>A0AAD6V245</accession>
<dbReference type="AlphaFoldDB" id="A0AAD6V245"/>
<name>A0AAD6V245_9AGAR</name>
<dbReference type="Proteomes" id="UP001219525">
    <property type="component" value="Unassembled WGS sequence"/>
</dbReference>
<dbReference type="EMBL" id="JARJCW010000063">
    <property type="protein sequence ID" value="KAJ7200429.1"/>
    <property type="molecule type" value="Genomic_DNA"/>
</dbReference>
<protein>
    <recommendedName>
        <fullName evidence="5">HAT C-terminal dimerisation domain-containing protein</fullName>
    </recommendedName>
</protein>
<sequence>ATSVDVERAFSHGGGMVTKRRHALSAETIRANALVSAWRREDLIPEAAVIEKL</sequence>
<feature type="non-terminal residue" evidence="3">
    <location>
        <position position="1"/>
    </location>
</feature>
<evidence type="ECO:0000313" key="1">
    <source>
        <dbReference type="EMBL" id="KAJ7191541.1"/>
    </source>
</evidence>
<comment type="caution">
    <text evidence="3">The sequence shown here is derived from an EMBL/GenBank/DDBJ whole genome shotgun (WGS) entry which is preliminary data.</text>
</comment>
<evidence type="ECO:0008006" key="5">
    <source>
        <dbReference type="Google" id="ProtNLM"/>
    </source>
</evidence>
<dbReference type="EMBL" id="JARJCW010000131">
    <property type="protein sequence ID" value="KAJ7191541.1"/>
    <property type="molecule type" value="Genomic_DNA"/>
</dbReference>
<keyword evidence="4" id="KW-1185">Reference proteome</keyword>
<feature type="non-terminal residue" evidence="3">
    <location>
        <position position="53"/>
    </location>
</feature>
<evidence type="ECO:0000313" key="3">
    <source>
        <dbReference type="EMBL" id="KAJ7200429.1"/>
    </source>
</evidence>
<gene>
    <name evidence="2" type="ORF">GGX14DRAFT_301452</name>
    <name evidence="3" type="ORF">GGX14DRAFT_301923</name>
    <name evidence="1" type="ORF">GGX14DRAFT_304664</name>
</gene>